<sequence length="79" mass="8216">MPRKMATPLLLALFLTSPAIAQSGTTYWGEPALLPHGNYCGVGNNAPLSSIDALDAACARHDACTPAGGLPSRARNLRI</sequence>
<dbReference type="EMBL" id="BJZU01000122">
    <property type="protein sequence ID" value="GEP06786.1"/>
    <property type="molecule type" value="Genomic_DNA"/>
</dbReference>
<dbReference type="SUPFAM" id="SSF48619">
    <property type="entry name" value="Phospholipase A2, PLA2"/>
    <property type="match status" value="1"/>
</dbReference>
<feature type="signal peptide" evidence="1">
    <location>
        <begin position="1"/>
        <end position="21"/>
    </location>
</feature>
<reference evidence="2 4" key="3">
    <citation type="submission" date="2019-07" db="EMBL/GenBank/DDBJ databases">
        <title>Whole genome shotgun sequence of Methylobacterium oxalidis NBRC 107715.</title>
        <authorList>
            <person name="Hosoyama A."/>
            <person name="Uohara A."/>
            <person name="Ohji S."/>
            <person name="Ichikawa N."/>
        </authorList>
    </citation>
    <scope>NUCLEOTIDE SEQUENCE [LARGE SCALE GENOMIC DNA]</scope>
    <source>
        <strain evidence="2 4">NBRC 107715</strain>
    </source>
</reference>
<evidence type="ECO:0008006" key="6">
    <source>
        <dbReference type="Google" id="ProtNLM"/>
    </source>
</evidence>
<dbReference type="GO" id="GO:0004623">
    <property type="term" value="F:phospholipase A2 activity"/>
    <property type="evidence" value="ECO:0007669"/>
    <property type="project" value="InterPro"/>
</dbReference>
<evidence type="ECO:0000313" key="4">
    <source>
        <dbReference type="Proteomes" id="UP000321960"/>
    </source>
</evidence>
<protein>
    <recommendedName>
        <fullName evidence="6">Phospholipase A2 domain-containing protein</fullName>
    </recommendedName>
</protein>
<dbReference type="Gene3D" id="1.20.90.10">
    <property type="entry name" value="Phospholipase A2 domain"/>
    <property type="match status" value="1"/>
</dbReference>
<evidence type="ECO:0000256" key="1">
    <source>
        <dbReference type="SAM" id="SignalP"/>
    </source>
</evidence>
<reference evidence="3" key="4">
    <citation type="submission" date="2023-01" db="EMBL/GenBank/DDBJ databases">
        <title>Draft genome sequence of Methylobacterium oxalidis strain NBRC 107715.</title>
        <authorList>
            <person name="Sun Q."/>
            <person name="Mori K."/>
        </authorList>
    </citation>
    <scope>NUCLEOTIDE SEQUENCE</scope>
    <source>
        <strain evidence="3">NBRC 107715</strain>
    </source>
</reference>
<evidence type="ECO:0000313" key="2">
    <source>
        <dbReference type="EMBL" id="GEP06786.1"/>
    </source>
</evidence>
<dbReference type="InterPro" id="IPR036444">
    <property type="entry name" value="PLipase_A2_dom_sf"/>
</dbReference>
<comment type="caution">
    <text evidence="2">The sequence shown here is derived from an EMBL/GenBank/DDBJ whole genome shotgun (WGS) entry which is preliminary data.</text>
</comment>
<organism evidence="2 4">
    <name type="scientific">Methylobacterium oxalidis</name>
    <dbReference type="NCBI Taxonomy" id="944322"/>
    <lineage>
        <taxon>Bacteria</taxon>
        <taxon>Pseudomonadati</taxon>
        <taxon>Pseudomonadota</taxon>
        <taxon>Alphaproteobacteria</taxon>
        <taxon>Hyphomicrobiales</taxon>
        <taxon>Methylobacteriaceae</taxon>
        <taxon>Methylobacterium</taxon>
    </lineage>
</organism>
<dbReference type="Proteomes" id="UP000321960">
    <property type="component" value="Unassembled WGS sequence"/>
</dbReference>
<accession>A0A512JA04</accession>
<reference evidence="5" key="2">
    <citation type="journal article" date="2019" name="Int. J. Syst. Evol. Microbiol.">
        <title>The Global Catalogue of Microorganisms (GCM) 10K type strain sequencing project: providing services to taxonomists for standard genome sequencing and annotation.</title>
        <authorList>
            <consortium name="The Broad Institute Genomics Platform"/>
            <consortium name="The Broad Institute Genome Sequencing Center for Infectious Disease"/>
            <person name="Wu L."/>
            <person name="Ma J."/>
        </authorList>
    </citation>
    <scope>NUCLEOTIDE SEQUENCE [LARGE SCALE GENOMIC DNA]</scope>
    <source>
        <strain evidence="5">NBRC 107715</strain>
    </source>
</reference>
<feature type="chain" id="PRO_5021943910" description="Phospholipase A2 domain-containing protein" evidence="1">
    <location>
        <begin position="22"/>
        <end position="79"/>
    </location>
</feature>
<dbReference type="RefSeq" id="WP_174804960.1">
    <property type="nucleotide sequence ID" value="NZ_BJZU01000122.1"/>
</dbReference>
<name>A0A512JA04_9HYPH</name>
<keyword evidence="5" id="KW-1185">Reference proteome</keyword>
<gene>
    <name evidence="3" type="ORF">GCM10007888_54730</name>
    <name evidence="2" type="ORF">MOX02_48240</name>
</gene>
<reference evidence="3" key="1">
    <citation type="journal article" date="2014" name="Int. J. Syst. Evol. Microbiol.">
        <title>Complete genome of a new Firmicutes species belonging to the dominant human colonic microbiota ('Ruminococcus bicirculans') reveals two chromosomes and a selective capacity to utilize plant glucans.</title>
        <authorList>
            <consortium name="NISC Comparative Sequencing Program"/>
            <person name="Wegmann U."/>
            <person name="Louis P."/>
            <person name="Goesmann A."/>
            <person name="Henrissat B."/>
            <person name="Duncan S.H."/>
            <person name="Flint H.J."/>
        </authorList>
    </citation>
    <scope>NUCLEOTIDE SEQUENCE</scope>
    <source>
        <strain evidence="3">NBRC 107715</strain>
    </source>
</reference>
<dbReference type="EMBL" id="BSPK01000111">
    <property type="protein sequence ID" value="GLS67090.1"/>
    <property type="molecule type" value="Genomic_DNA"/>
</dbReference>
<dbReference type="GO" id="GO:0006644">
    <property type="term" value="P:phospholipid metabolic process"/>
    <property type="evidence" value="ECO:0007669"/>
    <property type="project" value="InterPro"/>
</dbReference>
<dbReference type="AlphaFoldDB" id="A0A512JA04"/>
<evidence type="ECO:0000313" key="5">
    <source>
        <dbReference type="Proteomes" id="UP001156856"/>
    </source>
</evidence>
<dbReference type="Proteomes" id="UP001156856">
    <property type="component" value="Unassembled WGS sequence"/>
</dbReference>
<proteinExistence type="predicted"/>
<keyword evidence="1" id="KW-0732">Signal</keyword>
<evidence type="ECO:0000313" key="3">
    <source>
        <dbReference type="EMBL" id="GLS67090.1"/>
    </source>
</evidence>
<dbReference type="GO" id="GO:0050482">
    <property type="term" value="P:arachidonate secretion"/>
    <property type="evidence" value="ECO:0007669"/>
    <property type="project" value="InterPro"/>
</dbReference>